<feature type="region of interest" description="Disordered" evidence="1">
    <location>
        <begin position="1"/>
        <end position="20"/>
    </location>
</feature>
<feature type="region of interest" description="Disordered" evidence="1">
    <location>
        <begin position="87"/>
        <end position="109"/>
    </location>
</feature>
<dbReference type="Proteomes" id="UP000186364">
    <property type="component" value="Unassembled WGS sequence"/>
</dbReference>
<comment type="caution">
    <text evidence="2">The sequence shown here is derived from an EMBL/GenBank/DDBJ whole genome shotgun (WGS) entry which is preliminary data.</text>
</comment>
<evidence type="ECO:0000256" key="1">
    <source>
        <dbReference type="SAM" id="MobiDB-lite"/>
    </source>
</evidence>
<proteinExistence type="predicted"/>
<feature type="compositionally biased region" description="Basic and acidic residues" evidence="1">
    <location>
        <begin position="93"/>
        <end position="109"/>
    </location>
</feature>
<protein>
    <submittedName>
        <fullName evidence="2">Uncharacterized protein</fullName>
    </submittedName>
</protein>
<name>A0A1Q9AV59_9HYPH</name>
<sequence length="109" mass="12320">MDNEKTGLMPEFNKESHAGEAVRPPALAFDYERYKGQVEDFDMTDDQKRELLETLWSIMKSFVELGFSAEHCGQILATFNIAAEDASDAVESADFHETETPARQQDEEA</sequence>
<accession>A0A1Q9AV59</accession>
<keyword evidence="3" id="KW-1185">Reference proteome</keyword>
<reference evidence="2 3" key="1">
    <citation type="submission" date="2016-09" db="EMBL/GenBank/DDBJ databases">
        <title>Rhizobium sp. nov., a novel species isolated from the rice rhizosphere.</title>
        <authorList>
            <person name="Zhao J."/>
            <person name="Zhang X."/>
        </authorList>
    </citation>
    <scope>NUCLEOTIDE SEQUENCE [LARGE SCALE GENOMIC DNA]</scope>
    <source>
        <strain evidence="2 3">1.7048</strain>
    </source>
</reference>
<dbReference type="AlphaFoldDB" id="A0A1Q9AV59"/>
<dbReference type="EMBL" id="MKIP01000053">
    <property type="protein sequence ID" value="OLP59278.1"/>
    <property type="molecule type" value="Genomic_DNA"/>
</dbReference>
<organism evidence="2 3">
    <name type="scientific">Xaviernesmea oryzae</name>
    <dbReference type="NCBI Taxonomy" id="464029"/>
    <lineage>
        <taxon>Bacteria</taxon>
        <taxon>Pseudomonadati</taxon>
        <taxon>Pseudomonadota</taxon>
        <taxon>Alphaproteobacteria</taxon>
        <taxon>Hyphomicrobiales</taxon>
        <taxon>Rhizobiaceae</taxon>
        <taxon>Rhizobium/Agrobacterium group</taxon>
        <taxon>Xaviernesmea</taxon>
    </lineage>
</organism>
<evidence type="ECO:0000313" key="3">
    <source>
        <dbReference type="Proteomes" id="UP000186364"/>
    </source>
</evidence>
<evidence type="ECO:0000313" key="2">
    <source>
        <dbReference type="EMBL" id="OLP59278.1"/>
    </source>
</evidence>
<gene>
    <name evidence="2" type="ORF">BJF93_05185</name>
</gene>